<dbReference type="Gene3D" id="1.10.220.10">
    <property type="entry name" value="Annexin"/>
    <property type="match status" value="4"/>
</dbReference>
<keyword evidence="4" id="KW-0111">Calcium/phospholipid-binding</keyword>
<dbReference type="OrthoDB" id="37886at2759"/>
<reference evidence="6 7" key="2">
    <citation type="submission" date="2018-11" db="EMBL/GenBank/DDBJ databases">
        <authorList>
            <consortium name="Pathogen Informatics"/>
        </authorList>
    </citation>
    <scope>NUCLEOTIDE SEQUENCE [LARGE SCALE GENOMIC DNA]</scope>
    <source>
        <strain evidence="6 7">NST_G2</strain>
    </source>
</reference>
<keyword evidence="2 4" id="KW-0677">Repeat</keyword>
<accession>A0A183SGJ0</accession>
<sequence>METESLILMSGYPPPIGFGTEGQPGMPGSAYNQPGYPPNAGQGFGAPPGPGYGAPQGPPYGAPQGPPYGAPQGPPYGAPQGPGYGAPPTAPGYGAPAGPGYGVPPAPAYGGPPAGPDYGVPPGPAYGGAYPAPGYGAPAGPGAPPGNYGQPPVCSGYPGATAYPGGTPPVPTVGAQVAGIPTVRPVAGFNPGSDAEELRQAMRGLGTDEQRIIAVLSKRSAAQRKQIAEKYKASYGKSLEKALKSELSGKFEDVVLASLMDPAELQAKACLDAIDRLGTKEMTLIQVLLPATNAEVARIREAYSRMFKRNLEKDIMGDTSGDFERVLKYGKTLQKAIEKETSGYFEKTLVAIVKYAENKNELFATWLYETMAGAGTRDTDLIRLVLVRSELDLEDIKRAYEAKYKKTLARAIEGDTSGDYKRMLLAIVN</sequence>
<dbReference type="PANTHER" id="PTHR10502">
    <property type="entry name" value="ANNEXIN"/>
    <property type="match status" value="1"/>
</dbReference>
<evidence type="ECO:0000256" key="3">
    <source>
        <dbReference type="ARBA" id="ARBA00023216"/>
    </source>
</evidence>
<name>A0A183SGJ0_SCHSO</name>
<dbReference type="GO" id="GO:0005509">
    <property type="term" value="F:calcium ion binding"/>
    <property type="evidence" value="ECO:0007669"/>
    <property type="project" value="InterPro"/>
</dbReference>
<evidence type="ECO:0000313" key="6">
    <source>
        <dbReference type="EMBL" id="VDL89723.1"/>
    </source>
</evidence>
<reference evidence="8" key="1">
    <citation type="submission" date="2016-06" db="UniProtKB">
        <authorList>
            <consortium name="WormBaseParasite"/>
        </authorList>
    </citation>
    <scope>IDENTIFICATION</scope>
</reference>
<dbReference type="PRINTS" id="PR00196">
    <property type="entry name" value="ANNEXIN"/>
</dbReference>
<dbReference type="Proteomes" id="UP000275846">
    <property type="component" value="Unassembled WGS sequence"/>
</dbReference>
<dbReference type="PROSITE" id="PS51897">
    <property type="entry name" value="ANNEXIN_2"/>
    <property type="match status" value="2"/>
</dbReference>
<dbReference type="PROSITE" id="PS00223">
    <property type="entry name" value="ANNEXIN_1"/>
    <property type="match status" value="1"/>
</dbReference>
<dbReference type="GO" id="GO:0012506">
    <property type="term" value="C:vesicle membrane"/>
    <property type="evidence" value="ECO:0007669"/>
    <property type="project" value="TreeGrafter"/>
</dbReference>
<dbReference type="GO" id="GO:0005634">
    <property type="term" value="C:nucleus"/>
    <property type="evidence" value="ECO:0007669"/>
    <property type="project" value="TreeGrafter"/>
</dbReference>
<keyword evidence="7" id="KW-1185">Reference proteome</keyword>
<dbReference type="GO" id="GO:0001786">
    <property type="term" value="F:phosphatidylserine binding"/>
    <property type="evidence" value="ECO:0007669"/>
    <property type="project" value="TreeGrafter"/>
</dbReference>
<evidence type="ECO:0000256" key="1">
    <source>
        <dbReference type="ARBA" id="ARBA00007831"/>
    </source>
</evidence>
<dbReference type="WBParaSite" id="SSLN_0000343801-mRNA-1">
    <property type="protein sequence ID" value="SSLN_0000343801-mRNA-1"/>
    <property type="gene ID" value="SSLN_0000343801"/>
</dbReference>
<dbReference type="GO" id="GO:0005544">
    <property type="term" value="F:calcium-dependent phospholipid binding"/>
    <property type="evidence" value="ECO:0007669"/>
    <property type="project" value="UniProtKB-KW"/>
</dbReference>
<dbReference type="PANTHER" id="PTHR10502:SF102">
    <property type="entry name" value="ANNEXIN B11"/>
    <property type="match status" value="1"/>
</dbReference>
<keyword evidence="3 4" id="KW-0041">Annexin</keyword>
<dbReference type="GO" id="GO:0005737">
    <property type="term" value="C:cytoplasm"/>
    <property type="evidence" value="ECO:0007669"/>
    <property type="project" value="TreeGrafter"/>
</dbReference>
<dbReference type="Pfam" id="PF00191">
    <property type="entry name" value="Annexin"/>
    <property type="match status" value="4"/>
</dbReference>
<gene>
    <name evidence="6" type="ORF">SSLN_LOCUS3338</name>
</gene>
<comment type="similarity">
    <text evidence="1 4">Belongs to the annexin family.</text>
</comment>
<feature type="compositionally biased region" description="Pro residues" evidence="5">
    <location>
        <begin position="56"/>
        <end position="77"/>
    </location>
</feature>
<dbReference type="InterPro" id="IPR037104">
    <property type="entry name" value="Annexin_sf"/>
</dbReference>
<dbReference type="InterPro" id="IPR018252">
    <property type="entry name" value="Annexin_repeat_CS"/>
</dbReference>
<dbReference type="GO" id="GO:0005886">
    <property type="term" value="C:plasma membrane"/>
    <property type="evidence" value="ECO:0007669"/>
    <property type="project" value="TreeGrafter"/>
</dbReference>
<keyword evidence="4" id="KW-0106">Calcium</keyword>
<dbReference type="FunFam" id="1.10.220.10:FF:000004">
    <property type="entry name" value="Annexin"/>
    <property type="match status" value="1"/>
</dbReference>
<comment type="domain">
    <text evidence="4">A pair of annexin repeats may form one binding site for calcium and phospholipid.</text>
</comment>
<protein>
    <recommendedName>
        <fullName evidence="4">Annexin</fullName>
    </recommendedName>
</protein>
<proteinExistence type="inferred from homology"/>
<dbReference type="AlphaFoldDB" id="A0A183SGJ0"/>
<dbReference type="InterPro" id="IPR001464">
    <property type="entry name" value="Annexin"/>
</dbReference>
<evidence type="ECO:0000313" key="7">
    <source>
        <dbReference type="Proteomes" id="UP000275846"/>
    </source>
</evidence>
<evidence type="ECO:0000256" key="4">
    <source>
        <dbReference type="RuleBase" id="RU003540"/>
    </source>
</evidence>
<dbReference type="InterPro" id="IPR018502">
    <property type="entry name" value="Annexin_repeat"/>
</dbReference>
<evidence type="ECO:0000256" key="5">
    <source>
        <dbReference type="SAM" id="MobiDB-lite"/>
    </source>
</evidence>
<organism evidence="8">
    <name type="scientific">Schistocephalus solidus</name>
    <name type="common">Tapeworm</name>
    <dbReference type="NCBI Taxonomy" id="70667"/>
    <lineage>
        <taxon>Eukaryota</taxon>
        <taxon>Metazoa</taxon>
        <taxon>Spiralia</taxon>
        <taxon>Lophotrochozoa</taxon>
        <taxon>Platyhelminthes</taxon>
        <taxon>Cestoda</taxon>
        <taxon>Eucestoda</taxon>
        <taxon>Diphyllobothriidea</taxon>
        <taxon>Diphyllobothriidae</taxon>
        <taxon>Schistocephalus</taxon>
    </lineage>
</organism>
<evidence type="ECO:0000256" key="2">
    <source>
        <dbReference type="ARBA" id="ARBA00022737"/>
    </source>
</evidence>
<evidence type="ECO:0000313" key="8">
    <source>
        <dbReference type="WBParaSite" id="SSLN_0000343801-mRNA-1"/>
    </source>
</evidence>
<dbReference type="EMBL" id="UYSU01032509">
    <property type="protein sequence ID" value="VDL89723.1"/>
    <property type="molecule type" value="Genomic_DNA"/>
</dbReference>
<dbReference type="FunFam" id="1.10.220.10:FF:000001">
    <property type="entry name" value="Annexin"/>
    <property type="match status" value="1"/>
</dbReference>
<dbReference type="SUPFAM" id="SSF47874">
    <property type="entry name" value="Annexin"/>
    <property type="match status" value="1"/>
</dbReference>
<dbReference type="STRING" id="70667.A0A183SGJ0"/>
<feature type="compositionally biased region" description="Gly residues" evidence="5">
    <location>
        <begin position="42"/>
        <end position="54"/>
    </location>
</feature>
<dbReference type="SMART" id="SM00335">
    <property type="entry name" value="ANX"/>
    <property type="match status" value="3"/>
</dbReference>
<feature type="region of interest" description="Disordered" evidence="5">
    <location>
        <begin position="16"/>
        <end position="91"/>
    </location>
</feature>